<name>A0ABT8L624_9BACT</name>
<evidence type="ECO:0000313" key="7">
    <source>
        <dbReference type="EMBL" id="MDN5211683.1"/>
    </source>
</evidence>
<feature type="transmembrane region" description="Helical" evidence="5">
    <location>
        <begin position="299"/>
        <end position="318"/>
    </location>
</feature>
<dbReference type="Proteomes" id="UP001172083">
    <property type="component" value="Unassembled WGS sequence"/>
</dbReference>
<feature type="transmembrane region" description="Helical" evidence="5">
    <location>
        <begin position="38"/>
        <end position="58"/>
    </location>
</feature>
<dbReference type="Pfam" id="PF04932">
    <property type="entry name" value="Wzy_C"/>
    <property type="match status" value="1"/>
</dbReference>
<dbReference type="InterPro" id="IPR007016">
    <property type="entry name" value="O-antigen_ligase-rel_domated"/>
</dbReference>
<sequence>MESFARDTGSDQLRSKIVFILLVGMGVLFGVLTAKKGISFPIILIVLPPLAGFITSIFLNPKIGVLSFIIYCFFVTGFARYVPGIPYGLGMDGLLVLSLLAVFFGGFRKTDWSPAKNDLTTLALIWFVINILELGNPYGGSPVGWFYGMRSATLYWTLVTPLTFMLLNKKKDLDTFLWIILGISLLGALWGIRQFLFGVDPMEQRWLDNGAAKTHLLFGKLRVFSFYSDAGQFGASQAHVGIMALFLALGPFTFKRKMTFAGIGMTILYGMLISGTRGALFVLFVAVAIYLFLTKNIKILIIGGIFGIGAFVILKYTSIGSGNAEIVRLRTALDPNDLSFQERLKNQRILSDYLSTRPFGTGVGTIGNWGVKYNEHKFISQIPPDSLFVKVWAEYGIIGFLLWFGTQLYIFGKSCGIIWNMRDLVLKQKLMALTAGSCGILFASYGNEVQNQMPTSAIAYMSWAFTFMAARWEASDKLLNKNYE</sequence>
<accession>A0ABT8L624</accession>
<dbReference type="EMBL" id="JAUJEB010000001">
    <property type="protein sequence ID" value="MDN5211683.1"/>
    <property type="molecule type" value="Genomic_DNA"/>
</dbReference>
<feature type="transmembrane region" description="Helical" evidence="5">
    <location>
        <begin position="12"/>
        <end position="32"/>
    </location>
</feature>
<proteinExistence type="predicted"/>
<evidence type="ECO:0000259" key="6">
    <source>
        <dbReference type="Pfam" id="PF04932"/>
    </source>
</evidence>
<feature type="transmembrane region" description="Helical" evidence="5">
    <location>
        <begin position="233"/>
        <end position="254"/>
    </location>
</feature>
<dbReference type="RefSeq" id="WP_346757013.1">
    <property type="nucleotide sequence ID" value="NZ_JAUJEB010000001.1"/>
</dbReference>
<keyword evidence="4 5" id="KW-0472">Membrane</keyword>
<keyword evidence="8" id="KW-1185">Reference proteome</keyword>
<feature type="transmembrane region" description="Helical" evidence="5">
    <location>
        <begin position="88"/>
        <end position="107"/>
    </location>
</feature>
<evidence type="ECO:0000256" key="5">
    <source>
        <dbReference type="SAM" id="Phobius"/>
    </source>
</evidence>
<evidence type="ECO:0000256" key="2">
    <source>
        <dbReference type="ARBA" id="ARBA00022692"/>
    </source>
</evidence>
<feature type="transmembrane region" description="Helical" evidence="5">
    <location>
        <begin position="430"/>
        <end position="447"/>
    </location>
</feature>
<feature type="transmembrane region" description="Helical" evidence="5">
    <location>
        <begin position="266"/>
        <end position="293"/>
    </location>
</feature>
<keyword evidence="3 5" id="KW-1133">Transmembrane helix</keyword>
<keyword evidence="7" id="KW-0436">Ligase</keyword>
<feature type="transmembrane region" description="Helical" evidence="5">
    <location>
        <begin position="145"/>
        <end position="167"/>
    </location>
</feature>
<protein>
    <submittedName>
        <fullName evidence="7">O-antigen ligase family protein</fullName>
    </submittedName>
</protein>
<reference evidence="7" key="1">
    <citation type="submission" date="2023-06" db="EMBL/GenBank/DDBJ databases">
        <title>Genomic of Agaribacillus aureum.</title>
        <authorList>
            <person name="Wang G."/>
        </authorList>
    </citation>
    <scope>NUCLEOTIDE SEQUENCE</scope>
    <source>
        <strain evidence="7">BMA12</strain>
    </source>
</reference>
<evidence type="ECO:0000256" key="3">
    <source>
        <dbReference type="ARBA" id="ARBA00022989"/>
    </source>
</evidence>
<evidence type="ECO:0000256" key="1">
    <source>
        <dbReference type="ARBA" id="ARBA00004141"/>
    </source>
</evidence>
<feature type="transmembrane region" description="Helical" evidence="5">
    <location>
        <begin position="176"/>
        <end position="196"/>
    </location>
</feature>
<comment type="subcellular location">
    <subcellularLocation>
        <location evidence="1">Membrane</location>
        <topology evidence="1">Multi-pass membrane protein</topology>
    </subcellularLocation>
</comment>
<dbReference type="GO" id="GO:0016874">
    <property type="term" value="F:ligase activity"/>
    <property type="evidence" value="ECO:0007669"/>
    <property type="project" value="UniProtKB-KW"/>
</dbReference>
<organism evidence="7 8">
    <name type="scientific">Agaribacillus aureus</name>
    <dbReference type="NCBI Taxonomy" id="3051825"/>
    <lineage>
        <taxon>Bacteria</taxon>
        <taxon>Pseudomonadati</taxon>
        <taxon>Bacteroidota</taxon>
        <taxon>Cytophagia</taxon>
        <taxon>Cytophagales</taxon>
        <taxon>Splendidivirgaceae</taxon>
        <taxon>Agaribacillus</taxon>
    </lineage>
</organism>
<feature type="transmembrane region" description="Helical" evidence="5">
    <location>
        <begin position="65"/>
        <end position="82"/>
    </location>
</feature>
<evidence type="ECO:0000256" key="4">
    <source>
        <dbReference type="ARBA" id="ARBA00023136"/>
    </source>
</evidence>
<evidence type="ECO:0000313" key="8">
    <source>
        <dbReference type="Proteomes" id="UP001172083"/>
    </source>
</evidence>
<comment type="caution">
    <text evidence="7">The sequence shown here is derived from an EMBL/GenBank/DDBJ whole genome shotgun (WGS) entry which is preliminary data.</text>
</comment>
<dbReference type="PANTHER" id="PTHR37422:SF13">
    <property type="entry name" value="LIPOPOLYSACCHARIDE BIOSYNTHESIS PROTEIN PA4999-RELATED"/>
    <property type="match status" value="1"/>
</dbReference>
<feature type="domain" description="O-antigen ligase-related" evidence="6">
    <location>
        <begin position="266"/>
        <end position="404"/>
    </location>
</feature>
<dbReference type="InterPro" id="IPR051533">
    <property type="entry name" value="WaaL-like"/>
</dbReference>
<feature type="transmembrane region" description="Helical" evidence="5">
    <location>
        <begin position="119"/>
        <end position="139"/>
    </location>
</feature>
<dbReference type="PANTHER" id="PTHR37422">
    <property type="entry name" value="TEICHURONIC ACID BIOSYNTHESIS PROTEIN TUAE"/>
    <property type="match status" value="1"/>
</dbReference>
<keyword evidence="2 5" id="KW-0812">Transmembrane</keyword>
<gene>
    <name evidence="7" type="ORF">QQ020_06465</name>
</gene>